<dbReference type="PANTHER" id="PTHR38592:SF3">
    <property type="entry name" value="BLL4819 PROTEIN"/>
    <property type="match status" value="1"/>
</dbReference>
<dbReference type="Proteomes" id="UP001265259">
    <property type="component" value="Unassembled WGS sequence"/>
</dbReference>
<dbReference type="Pfam" id="PF10129">
    <property type="entry name" value="OpgC_C"/>
    <property type="match status" value="1"/>
</dbReference>
<feature type="transmembrane region" description="Helical" evidence="1">
    <location>
        <begin position="242"/>
        <end position="263"/>
    </location>
</feature>
<reference evidence="2 3" key="1">
    <citation type="submission" date="2023-09" db="EMBL/GenBank/DDBJ databases">
        <authorList>
            <person name="Rey-Velasco X."/>
        </authorList>
    </citation>
    <scope>NUCLEOTIDE SEQUENCE [LARGE SCALE GENOMIC DNA]</scope>
    <source>
        <strain evidence="2 3">F158</strain>
    </source>
</reference>
<comment type="caution">
    <text evidence="2">The sequence shown here is derived from an EMBL/GenBank/DDBJ whole genome shotgun (WGS) entry which is preliminary data.</text>
</comment>
<accession>A0ABU3DDX1</accession>
<evidence type="ECO:0000256" key="1">
    <source>
        <dbReference type="SAM" id="Phobius"/>
    </source>
</evidence>
<evidence type="ECO:0000313" key="3">
    <source>
        <dbReference type="Proteomes" id="UP001265259"/>
    </source>
</evidence>
<gene>
    <name evidence="2" type="ORF">RM543_04435</name>
</gene>
<feature type="transmembrane region" description="Helical" evidence="1">
    <location>
        <begin position="33"/>
        <end position="52"/>
    </location>
</feature>
<name>A0ABU3DDX1_9RHOB</name>
<keyword evidence="1" id="KW-1133">Transmembrane helix</keyword>
<dbReference type="InterPro" id="IPR014550">
    <property type="entry name" value="UCP028704_OpgC"/>
</dbReference>
<proteinExistence type="predicted"/>
<evidence type="ECO:0000313" key="2">
    <source>
        <dbReference type="EMBL" id="MDT0681923.1"/>
    </source>
</evidence>
<keyword evidence="1" id="KW-0472">Membrane</keyword>
<feature type="transmembrane region" description="Helical" evidence="1">
    <location>
        <begin position="338"/>
        <end position="356"/>
    </location>
</feature>
<dbReference type="RefSeq" id="WP_311689675.1">
    <property type="nucleotide sequence ID" value="NZ_JAVRHL010000001.1"/>
</dbReference>
<feature type="transmembrane region" description="Helical" evidence="1">
    <location>
        <begin position="218"/>
        <end position="235"/>
    </location>
</feature>
<feature type="transmembrane region" description="Helical" evidence="1">
    <location>
        <begin position="176"/>
        <end position="198"/>
    </location>
</feature>
<dbReference type="PANTHER" id="PTHR38592">
    <property type="entry name" value="BLL4819 PROTEIN"/>
    <property type="match status" value="1"/>
</dbReference>
<dbReference type="PIRSF" id="PIRSF028704">
    <property type="entry name" value="UPC028704"/>
    <property type="match status" value="1"/>
</dbReference>
<feature type="transmembrane region" description="Helical" evidence="1">
    <location>
        <begin position="362"/>
        <end position="388"/>
    </location>
</feature>
<keyword evidence="3" id="KW-1185">Reference proteome</keyword>
<keyword evidence="1" id="KW-0812">Transmembrane</keyword>
<organism evidence="2 3">
    <name type="scientific">Tropicimonas omnivorans</name>
    <dbReference type="NCBI Taxonomy" id="3075590"/>
    <lineage>
        <taxon>Bacteria</taxon>
        <taxon>Pseudomonadati</taxon>
        <taxon>Pseudomonadota</taxon>
        <taxon>Alphaproteobacteria</taxon>
        <taxon>Rhodobacterales</taxon>
        <taxon>Roseobacteraceae</taxon>
        <taxon>Tropicimonas</taxon>
    </lineage>
</organism>
<feature type="transmembrane region" description="Helical" evidence="1">
    <location>
        <begin position="64"/>
        <end position="81"/>
    </location>
</feature>
<dbReference type="EMBL" id="JAVRHL010000001">
    <property type="protein sequence ID" value="MDT0681923.1"/>
    <property type="molecule type" value="Genomic_DNA"/>
</dbReference>
<sequence length="398" mass="43594">MTATDILPAAPPQVAATIPVAARDIRLDFFRGVAMFLIFIAHMPGNFLNAWLPTRFGFSDATEIFVFCSGAASGIAFGRVYDRSGFAVGTARIGLRVWQLYWAHIGFFFALAATLAAIDGAGLFEKDYVNSLNLTPFFADPEAVLPALMTLTYVPNYFDILPMYMGALALVPLMMAAARISPAAAIALSVGIWVLAAIEVLHLPAEPWSDREWFFNPFGWQLVFFTGFALTRGWIRTPPVTWGLVTAALILLVLAMPFAYWRFYIHHEWILSLREAARPLLEKTDLGLFRYLYFLVLAYAAYALSGPEGRALRATPAGMAGQLWGGLRAAIVRVGQRSLAVFVFSMALSRIAGLVLDVTGRTSLLVLAVTIAGCALMVGVAYGTGWLMSEPWRKRTSS</sequence>
<feature type="transmembrane region" description="Helical" evidence="1">
    <location>
        <begin position="101"/>
        <end position="124"/>
    </location>
</feature>
<protein>
    <submittedName>
        <fullName evidence="2">OpgC domain-containing protein</fullName>
    </submittedName>
</protein>
<feature type="transmembrane region" description="Helical" evidence="1">
    <location>
        <begin position="288"/>
        <end position="305"/>
    </location>
</feature>